<dbReference type="OrthoDB" id="6512231at2759"/>
<dbReference type="AlphaFoldDB" id="A0A6G5A8X3"/>
<dbReference type="EMBL" id="GIKN01005168">
    <property type="protein sequence ID" value="NIE47441.1"/>
    <property type="molecule type" value="Transcribed_RNA"/>
</dbReference>
<protein>
    <submittedName>
        <fullName evidence="1">Putative tick transposon</fullName>
    </submittedName>
</protein>
<sequence length="332" mass="38316">MDVVKPQPPLQLSGNLRRNWLQFKQKLELYLTATSSEKPRTEAVKAAILLSAAGDDALDVYNNFAFSEGENKEDYQTLVKKFEEYCVQQGNEVYERHVFRLRVQEEAEPFERFLRDIKKQAKLCNFGDLEQSMIRDQVVFGIGDKKLRQRMLSEKDLTLQKADQMCKAAEVSAQQNAEWSKETRQVEYTRRTQQASKNQSRCHQCRRFHAPEECPARGKFCYVCEKKNHFAVCCRKRQVDQVNDAQEADDNFDILNISVCGVADGVGADWTVRGKIGGQELKFKVDTGSQANLLPLSLFRRVNRATEPRKARQFLLHITEALSSTWEYQQKS</sequence>
<accession>A0A6G5A8X3</accession>
<reference evidence="1" key="1">
    <citation type="submission" date="2020-03" db="EMBL/GenBank/DDBJ databases">
        <title>A transcriptome and proteome of the tick Rhipicephalus microplus shaped by the genetic composition of its hosts and developmental stage.</title>
        <authorList>
            <person name="Garcia G.R."/>
            <person name="Ribeiro J.M.C."/>
            <person name="Maruyama S.R."/>
            <person name="Gardinasse L.G."/>
            <person name="Nelson K."/>
            <person name="Ferreira B.R."/>
            <person name="Andrade T.G."/>
            <person name="Santos I.K.F.M."/>
        </authorList>
    </citation>
    <scope>NUCLEOTIDE SEQUENCE</scope>
    <source>
        <strain evidence="1">NSGR</strain>
        <tissue evidence="1">Salivary glands</tissue>
    </source>
</reference>
<dbReference type="PANTHER" id="PTHR33198">
    <property type="entry name" value="ANK_REP_REGION DOMAIN-CONTAINING PROTEIN-RELATED"/>
    <property type="match status" value="1"/>
</dbReference>
<name>A0A6G5A8X3_RHIMP</name>
<dbReference type="PANTHER" id="PTHR33198:SF20">
    <property type="entry name" value="RETROTRANSPOSON GAG DOMAIN-CONTAINING PROTEIN"/>
    <property type="match status" value="1"/>
</dbReference>
<dbReference type="VEuPathDB" id="VectorBase:LOC119166749"/>
<proteinExistence type="predicted"/>
<organism evidence="1">
    <name type="scientific">Rhipicephalus microplus</name>
    <name type="common">Cattle tick</name>
    <name type="synonym">Boophilus microplus</name>
    <dbReference type="NCBI Taxonomy" id="6941"/>
    <lineage>
        <taxon>Eukaryota</taxon>
        <taxon>Metazoa</taxon>
        <taxon>Ecdysozoa</taxon>
        <taxon>Arthropoda</taxon>
        <taxon>Chelicerata</taxon>
        <taxon>Arachnida</taxon>
        <taxon>Acari</taxon>
        <taxon>Parasitiformes</taxon>
        <taxon>Ixodida</taxon>
        <taxon>Ixodoidea</taxon>
        <taxon>Ixodidae</taxon>
        <taxon>Rhipicephalinae</taxon>
        <taxon>Rhipicephalus</taxon>
        <taxon>Boophilus</taxon>
    </lineage>
</organism>
<evidence type="ECO:0000313" key="1">
    <source>
        <dbReference type="EMBL" id="NIE47441.1"/>
    </source>
</evidence>